<dbReference type="RefSeq" id="WP_237856576.1">
    <property type="nucleotide sequence ID" value="NZ_JAKLWS010000057.1"/>
</dbReference>
<dbReference type="PANTHER" id="PTHR42693">
    <property type="entry name" value="ARYLSULFATASE FAMILY MEMBER"/>
    <property type="match status" value="1"/>
</dbReference>
<evidence type="ECO:0000256" key="1">
    <source>
        <dbReference type="ARBA" id="ARBA00001913"/>
    </source>
</evidence>
<dbReference type="Proteomes" id="UP001165366">
    <property type="component" value="Unassembled WGS sequence"/>
</dbReference>
<keyword evidence="6" id="KW-0106">Calcium</keyword>
<dbReference type="PROSITE" id="PS00149">
    <property type="entry name" value="SULFATASE_2"/>
    <property type="match status" value="1"/>
</dbReference>
<dbReference type="InterPro" id="IPR017850">
    <property type="entry name" value="Alkaline_phosphatase_core_sf"/>
</dbReference>
<evidence type="ECO:0000313" key="8">
    <source>
        <dbReference type="EMBL" id="MCG2591028.1"/>
    </source>
</evidence>
<reference evidence="8" key="1">
    <citation type="submission" date="2022-01" db="EMBL/GenBank/DDBJ databases">
        <authorList>
            <person name="Wang Y."/>
        </authorList>
    </citation>
    <scope>NUCLEOTIDE SEQUENCE</scope>
    <source>
        <strain evidence="8">WB101</strain>
    </source>
</reference>
<evidence type="ECO:0000259" key="7">
    <source>
        <dbReference type="Pfam" id="PF00884"/>
    </source>
</evidence>
<dbReference type="PANTHER" id="PTHR42693:SF42">
    <property type="entry name" value="ARYLSULFATASE G"/>
    <property type="match status" value="1"/>
</dbReference>
<organism evidence="8 9">
    <name type="scientific">Rhodohalobacter sulfatireducens</name>
    <dbReference type="NCBI Taxonomy" id="2911366"/>
    <lineage>
        <taxon>Bacteria</taxon>
        <taxon>Pseudomonadati</taxon>
        <taxon>Balneolota</taxon>
        <taxon>Balneolia</taxon>
        <taxon>Balneolales</taxon>
        <taxon>Balneolaceae</taxon>
        <taxon>Rhodohalobacter</taxon>
    </lineage>
</organism>
<sequence length="537" mass="60110">MNHSYLSKLSVCLLLIAGFICISCTEERVQRSAPQNPNVLFIIADDFGAHDMSAFGSDFYETPHLDSLASQSMIFTNGYAAARVCSPSRASIMSGKSPARHGITDWIGAPVGENWRERGRHTKLLPPDYVRSLPHAYTILPEALKIEGYTTFFAGKWHLGSEGSYPENHGFDYNEGGFEAGGPYTGGYFSPFNNPKMEDYPNEAGMSYSEKLAKETSDFIRQNSNRPFLAFLSFYAVHAPIQTTEAYWQKYRDKAERLGIADNGFEMGYFLPIRTVQDNPVYAGLIQHMDDAVGQILKTLKEMGVDDETIVIFTSDHGGVAAGDDYATSNKPLQGGKGTQYEGGLKVPYFINVPWLNLQGDENDTPVTGTDFYPTILDLVGADLRPNEHVDGVSLKPVLEGGEIDDRLLFWHYPHYGNQGGRPSSVVRDGRWKLIRYHADSTEVLYDLSTDIGEQEDVYANHPDVAERLGKELTNYLEMTNARFPMADPQYDPEAEARHLESVENELLPRLEQQRLEFLSPDYSPGNEWWGSEPGEE</sequence>
<dbReference type="Pfam" id="PF00884">
    <property type="entry name" value="Sulfatase"/>
    <property type="match status" value="1"/>
</dbReference>
<comment type="caution">
    <text evidence="8">The sequence shown here is derived from an EMBL/GenBank/DDBJ whole genome shotgun (WGS) entry which is preliminary data.</text>
</comment>
<accession>A0ABS9KJL3</accession>
<dbReference type="CDD" id="cd16144">
    <property type="entry name" value="ARS_like"/>
    <property type="match status" value="1"/>
</dbReference>
<feature type="domain" description="Sulfatase N-terminal" evidence="7">
    <location>
        <begin position="37"/>
        <end position="381"/>
    </location>
</feature>
<name>A0ABS9KJL3_9BACT</name>
<keyword evidence="9" id="KW-1185">Reference proteome</keyword>
<keyword evidence="4" id="KW-0732">Signal</keyword>
<dbReference type="InterPro" id="IPR024607">
    <property type="entry name" value="Sulfatase_CS"/>
</dbReference>
<protein>
    <submittedName>
        <fullName evidence="8">Sulfatase</fullName>
    </submittedName>
</protein>
<dbReference type="InterPro" id="IPR050738">
    <property type="entry name" value="Sulfatase"/>
</dbReference>
<dbReference type="Gene3D" id="3.30.1120.10">
    <property type="match status" value="1"/>
</dbReference>
<evidence type="ECO:0000256" key="4">
    <source>
        <dbReference type="ARBA" id="ARBA00022729"/>
    </source>
</evidence>
<comment type="similarity">
    <text evidence="2">Belongs to the sulfatase family.</text>
</comment>
<gene>
    <name evidence="8" type="ORF">L6773_20830</name>
</gene>
<reference evidence="8" key="2">
    <citation type="submission" date="2024-05" db="EMBL/GenBank/DDBJ databases">
        <title>Rhodohalobacter halophilus gen. nov., sp. nov., a moderately halophilic member of the family Balneolaceae.</title>
        <authorList>
            <person name="Xia J."/>
        </authorList>
    </citation>
    <scope>NUCLEOTIDE SEQUENCE</scope>
    <source>
        <strain evidence="8">WB101</strain>
    </source>
</reference>
<proteinExistence type="inferred from homology"/>
<dbReference type="Gene3D" id="3.40.720.10">
    <property type="entry name" value="Alkaline Phosphatase, subunit A"/>
    <property type="match status" value="1"/>
</dbReference>
<keyword evidence="5" id="KW-0378">Hydrolase</keyword>
<dbReference type="EMBL" id="JAKLWS010000057">
    <property type="protein sequence ID" value="MCG2591028.1"/>
    <property type="molecule type" value="Genomic_DNA"/>
</dbReference>
<evidence type="ECO:0000256" key="3">
    <source>
        <dbReference type="ARBA" id="ARBA00022723"/>
    </source>
</evidence>
<comment type="cofactor">
    <cofactor evidence="1">
        <name>Ca(2+)</name>
        <dbReference type="ChEBI" id="CHEBI:29108"/>
    </cofactor>
</comment>
<evidence type="ECO:0000256" key="5">
    <source>
        <dbReference type="ARBA" id="ARBA00022801"/>
    </source>
</evidence>
<evidence type="ECO:0000256" key="2">
    <source>
        <dbReference type="ARBA" id="ARBA00008779"/>
    </source>
</evidence>
<keyword evidence="3" id="KW-0479">Metal-binding</keyword>
<dbReference type="InterPro" id="IPR000917">
    <property type="entry name" value="Sulfatase_N"/>
</dbReference>
<evidence type="ECO:0000313" key="9">
    <source>
        <dbReference type="Proteomes" id="UP001165366"/>
    </source>
</evidence>
<dbReference type="SUPFAM" id="SSF53649">
    <property type="entry name" value="Alkaline phosphatase-like"/>
    <property type="match status" value="1"/>
</dbReference>
<evidence type="ECO:0000256" key="6">
    <source>
        <dbReference type="ARBA" id="ARBA00022837"/>
    </source>
</evidence>